<evidence type="ECO:0000313" key="3">
    <source>
        <dbReference type="Proteomes" id="UP000789390"/>
    </source>
</evidence>
<feature type="compositionally biased region" description="Polar residues" evidence="1">
    <location>
        <begin position="454"/>
        <end position="464"/>
    </location>
</feature>
<feature type="region of interest" description="Disordered" evidence="1">
    <location>
        <begin position="243"/>
        <end position="278"/>
    </location>
</feature>
<feature type="compositionally biased region" description="Polar residues" evidence="1">
    <location>
        <begin position="186"/>
        <end position="197"/>
    </location>
</feature>
<feature type="compositionally biased region" description="Basic and acidic residues" evidence="1">
    <location>
        <begin position="363"/>
        <end position="378"/>
    </location>
</feature>
<feature type="compositionally biased region" description="Basic residues" evidence="1">
    <location>
        <begin position="297"/>
        <end position="307"/>
    </location>
</feature>
<dbReference type="Proteomes" id="UP000789390">
    <property type="component" value="Unassembled WGS sequence"/>
</dbReference>
<accession>A0A8J2WLT0</accession>
<dbReference type="AlphaFoldDB" id="A0A8J2WLT0"/>
<gene>
    <name evidence="2" type="ORF">DGAL_LOCUS10985</name>
</gene>
<feature type="compositionally biased region" description="Basic and acidic residues" evidence="1">
    <location>
        <begin position="267"/>
        <end position="278"/>
    </location>
</feature>
<feature type="compositionally biased region" description="Basic and acidic residues" evidence="1">
    <location>
        <begin position="342"/>
        <end position="354"/>
    </location>
</feature>
<keyword evidence="3" id="KW-1185">Reference proteome</keyword>
<feature type="region of interest" description="Disordered" evidence="1">
    <location>
        <begin position="486"/>
        <end position="520"/>
    </location>
</feature>
<feature type="region of interest" description="Disordered" evidence="1">
    <location>
        <begin position="183"/>
        <end position="224"/>
    </location>
</feature>
<feature type="region of interest" description="Disordered" evidence="1">
    <location>
        <begin position="297"/>
        <end position="399"/>
    </location>
</feature>
<feature type="region of interest" description="Disordered" evidence="1">
    <location>
        <begin position="428"/>
        <end position="472"/>
    </location>
</feature>
<reference evidence="2" key="1">
    <citation type="submission" date="2021-11" db="EMBL/GenBank/DDBJ databases">
        <authorList>
            <person name="Schell T."/>
        </authorList>
    </citation>
    <scope>NUCLEOTIDE SEQUENCE</scope>
    <source>
        <strain evidence="2">M5</strain>
    </source>
</reference>
<feature type="compositionally biased region" description="Basic and acidic residues" evidence="1">
    <location>
        <begin position="388"/>
        <end position="399"/>
    </location>
</feature>
<feature type="compositionally biased region" description="Polar residues" evidence="1">
    <location>
        <begin position="331"/>
        <end position="340"/>
    </location>
</feature>
<feature type="compositionally biased region" description="Polar residues" evidence="1">
    <location>
        <begin position="210"/>
        <end position="219"/>
    </location>
</feature>
<comment type="caution">
    <text evidence="2">The sequence shown here is derived from an EMBL/GenBank/DDBJ whole genome shotgun (WGS) entry which is preliminary data.</text>
</comment>
<name>A0A8J2WLT0_9CRUS</name>
<evidence type="ECO:0000313" key="2">
    <source>
        <dbReference type="EMBL" id="CAH0107665.1"/>
    </source>
</evidence>
<organism evidence="2 3">
    <name type="scientific">Daphnia galeata</name>
    <dbReference type="NCBI Taxonomy" id="27404"/>
    <lineage>
        <taxon>Eukaryota</taxon>
        <taxon>Metazoa</taxon>
        <taxon>Ecdysozoa</taxon>
        <taxon>Arthropoda</taxon>
        <taxon>Crustacea</taxon>
        <taxon>Branchiopoda</taxon>
        <taxon>Diplostraca</taxon>
        <taxon>Cladocera</taxon>
        <taxon>Anomopoda</taxon>
        <taxon>Daphniidae</taxon>
        <taxon>Daphnia</taxon>
    </lineage>
</organism>
<evidence type="ECO:0000256" key="1">
    <source>
        <dbReference type="SAM" id="MobiDB-lite"/>
    </source>
</evidence>
<dbReference type="EMBL" id="CAKKLH010000278">
    <property type="protein sequence ID" value="CAH0107665.1"/>
    <property type="molecule type" value="Genomic_DNA"/>
</dbReference>
<feature type="compositionally biased region" description="Basic and acidic residues" evidence="1">
    <location>
        <begin position="313"/>
        <end position="325"/>
    </location>
</feature>
<sequence>MESNDHCELDQSEMVKRLKKKKKTLGRVLSKKKDKAKKERLAAIKIKYGNVTKKKSCGPPADWDLHWGSMSEKEQRNLSRRQSHAVASLLKKMEDMETQFGASILANIRFPNGSQQSLYTMKVGEGIKFAESSEGLLFISSFKRYFNKIQKRRIETVEEVRGLSTKKKKCFADKQLRKELRKDKTTTLPEYSDSESGNEFKSDEEGNSCEEVNSGQEVNSDQERRIETVEEVRGLSTTKKKCFADKRPRKELRKDKTTTLPEYSDSESAHEFKSDQERRIETVEEVRRLSTKNKKYKRLRKELRKGKTTTLPEHSESGNEFKSDEEGNSCEEVNSGQEVNSDQERRIETVEEVRGLSTTKKKCFADKRPRKELRKDKTTTLPEYSDSESAHEFKSDQERRIETVEEVRRLSMKNKKCFADKRLRKELRKGKTTTLPEHSESGNEFKSDEEGNSRQEVNSGQEVNSDQERRIETVEEVRGLSMMNKKYKRQRKELRKGKTTTLPEHSQLEGKVSRQEDQLLPSTPKMQPIVLMLNDFAFGFKEELNKKLEEESKKTIHSISETQEFIQQLTTYVNKCWRRQRPKWRIFVISCRFRMNMIEILTGRLVEQNTYWLAKRLISDMEKQIADLKFQLSEKAIELHNEQLAIVEESNREL</sequence>
<feature type="compositionally biased region" description="Basic and acidic residues" evidence="1">
    <location>
        <begin position="506"/>
        <end position="517"/>
    </location>
</feature>
<feature type="compositionally biased region" description="Basic and acidic residues" evidence="1">
    <location>
        <begin position="437"/>
        <end position="453"/>
    </location>
</feature>
<protein>
    <submittedName>
        <fullName evidence="2">Uncharacterized protein</fullName>
    </submittedName>
</protein>
<dbReference type="OrthoDB" id="10345344at2759"/>
<proteinExistence type="predicted"/>
<feature type="compositionally biased region" description="Basic residues" evidence="1">
    <location>
        <begin position="486"/>
        <end position="498"/>
    </location>
</feature>
<feature type="compositionally biased region" description="Basic and acidic residues" evidence="1">
    <location>
        <begin position="243"/>
        <end position="257"/>
    </location>
</feature>